<keyword evidence="3" id="KW-0597">Phosphoprotein</keyword>
<dbReference type="AlphaFoldDB" id="A0A150XGG1"/>
<evidence type="ECO:0000256" key="6">
    <source>
        <dbReference type="ARBA" id="ARBA00022777"/>
    </source>
</evidence>
<dbReference type="RefSeq" id="WP_068216502.1">
    <property type="nucleotide sequence ID" value="NZ_LRPC01000001.1"/>
</dbReference>
<dbReference type="GO" id="GO:0005524">
    <property type="term" value="F:ATP binding"/>
    <property type="evidence" value="ECO:0007669"/>
    <property type="project" value="UniProtKB-KW"/>
</dbReference>
<keyword evidence="7" id="KW-0067">ATP-binding</keyword>
<dbReference type="InterPro" id="IPR005467">
    <property type="entry name" value="His_kinase_dom"/>
</dbReference>
<keyword evidence="6 11" id="KW-0418">Kinase</keyword>
<dbReference type="InterPro" id="IPR003594">
    <property type="entry name" value="HATPase_dom"/>
</dbReference>
<comment type="caution">
    <text evidence="11">The sequence shown here is derived from an EMBL/GenBank/DDBJ whole genome shotgun (WGS) entry which is preliminary data.</text>
</comment>
<keyword evidence="4" id="KW-0808">Transferase</keyword>
<proteinExistence type="predicted"/>
<dbReference type="PANTHER" id="PTHR43065">
    <property type="entry name" value="SENSOR HISTIDINE KINASE"/>
    <property type="match status" value="1"/>
</dbReference>
<dbReference type="InterPro" id="IPR036890">
    <property type="entry name" value="HATPase_C_sf"/>
</dbReference>
<accession>A0A150XGG1</accession>
<dbReference type="PROSITE" id="PS50109">
    <property type="entry name" value="HIS_KIN"/>
    <property type="match status" value="1"/>
</dbReference>
<dbReference type="InterPro" id="IPR003661">
    <property type="entry name" value="HisK_dim/P_dom"/>
</dbReference>
<feature type="domain" description="Histidine kinase" evidence="10">
    <location>
        <begin position="203"/>
        <end position="409"/>
    </location>
</feature>
<evidence type="ECO:0000256" key="2">
    <source>
        <dbReference type="ARBA" id="ARBA00012438"/>
    </source>
</evidence>
<evidence type="ECO:0000313" key="11">
    <source>
        <dbReference type="EMBL" id="KYG77788.1"/>
    </source>
</evidence>
<dbReference type="SUPFAM" id="SSF55874">
    <property type="entry name" value="ATPase domain of HSP90 chaperone/DNA topoisomerase II/histidine kinase"/>
    <property type="match status" value="1"/>
</dbReference>
<name>A0A150XGG1_9BACT</name>
<dbReference type="CDD" id="cd00075">
    <property type="entry name" value="HATPase"/>
    <property type="match status" value="1"/>
</dbReference>
<dbReference type="EMBL" id="LRPC01000001">
    <property type="protein sequence ID" value="KYG77788.1"/>
    <property type="molecule type" value="Genomic_DNA"/>
</dbReference>
<reference evidence="11 12" key="1">
    <citation type="submission" date="2016-01" db="EMBL/GenBank/DDBJ databases">
        <title>Genome sequencing of Roseivirga spongicola UST030701-084.</title>
        <authorList>
            <person name="Selvaratnam C."/>
            <person name="Thevarajoo S."/>
            <person name="Goh K.M."/>
            <person name="Ee R."/>
            <person name="Chan K.-G."/>
            <person name="Chong C.S."/>
        </authorList>
    </citation>
    <scope>NUCLEOTIDE SEQUENCE [LARGE SCALE GENOMIC DNA]</scope>
    <source>
        <strain evidence="11 12">UST030701-084</strain>
    </source>
</reference>
<evidence type="ECO:0000256" key="7">
    <source>
        <dbReference type="ARBA" id="ARBA00022840"/>
    </source>
</evidence>
<comment type="catalytic activity">
    <reaction evidence="1">
        <text>ATP + protein L-histidine = ADP + protein N-phospho-L-histidine.</text>
        <dbReference type="EC" id="2.7.13.3"/>
    </reaction>
</comment>
<evidence type="ECO:0000313" key="12">
    <source>
        <dbReference type="Proteomes" id="UP000075606"/>
    </source>
</evidence>
<sequence>MQNPFKGGFKIDFYTNQSKIKWFILVVALIIGSGSIIYTDQLVDRLKEGEEEKIELWAKAIEFSGSVLADESSLTFITNNIITPSNTLPVILVDSASQEILLSRNVVDSLSSTSQREIQLETTLEKMKRENKPFTIMVRNANDGSISDIQYVYYRNSYILRQLRAYPFIQLSVIAIFAFIAYLAFSYSRTAEQNRVWVGMAKETAHQLGTPLSSLMAWMEYIRAMPEMKEKEEVIIELDKDIERLERITSRFSNIGSVPVLKNEPVYEVVNNCLNYLRPRLSSKVIMNVETDMHDLKAKINKPLFEWVIENIVKNGVDAMSGIGNINVTIGLESSNEVFVDISDDGKGIPKGKVKNVFKPGFTTKKRGWGLGLALAKRIIENYHQGKIFVKSSHADVGTTFRIVLIYKDI</sequence>
<dbReference type="PRINTS" id="PR00344">
    <property type="entry name" value="BCTRLSENSOR"/>
</dbReference>
<evidence type="ECO:0000256" key="1">
    <source>
        <dbReference type="ARBA" id="ARBA00000085"/>
    </source>
</evidence>
<dbReference type="OrthoDB" id="1931120at2"/>
<dbReference type="STRING" id="333140.AWW68_03200"/>
<dbReference type="Proteomes" id="UP000075606">
    <property type="component" value="Unassembled WGS sequence"/>
</dbReference>
<feature type="transmembrane region" description="Helical" evidence="9">
    <location>
        <begin position="20"/>
        <end position="38"/>
    </location>
</feature>
<keyword evidence="9" id="KW-1133">Transmembrane helix</keyword>
<evidence type="ECO:0000256" key="4">
    <source>
        <dbReference type="ARBA" id="ARBA00022679"/>
    </source>
</evidence>
<evidence type="ECO:0000256" key="3">
    <source>
        <dbReference type="ARBA" id="ARBA00022553"/>
    </source>
</evidence>
<keyword evidence="12" id="KW-1185">Reference proteome</keyword>
<dbReference type="InterPro" id="IPR004358">
    <property type="entry name" value="Sig_transdc_His_kin-like_C"/>
</dbReference>
<dbReference type="Pfam" id="PF02518">
    <property type="entry name" value="HATPase_c"/>
    <property type="match status" value="1"/>
</dbReference>
<evidence type="ECO:0000259" key="10">
    <source>
        <dbReference type="PROSITE" id="PS50109"/>
    </source>
</evidence>
<dbReference type="GO" id="GO:0000155">
    <property type="term" value="F:phosphorelay sensor kinase activity"/>
    <property type="evidence" value="ECO:0007669"/>
    <property type="project" value="InterPro"/>
</dbReference>
<organism evidence="11 12">
    <name type="scientific">Roseivirga spongicola</name>
    <dbReference type="NCBI Taxonomy" id="333140"/>
    <lineage>
        <taxon>Bacteria</taxon>
        <taxon>Pseudomonadati</taxon>
        <taxon>Bacteroidota</taxon>
        <taxon>Cytophagia</taxon>
        <taxon>Cytophagales</taxon>
        <taxon>Roseivirgaceae</taxon>
        <taxon>Roseivirga</taxon>
    </lineage>
</organism>
<dbReference type="CDD" id="cd00082">
    <property type="entry name" value="HisKA"/>
    <property type="match status" value="1"/>
</dbReference>
<dbReference type="Gene3D" id="3.30.565.10">
    <property type="entry name" value="Histidine kinase-like ATPase, C-terminal domain"/>
    <property type="match status" value="1"/>
</dbReference>
<keyword evidence="5" id="KW-0547">Nucleotide-binding</keyword>
<dbReference type="PANTHER" id="PTHR43065:SF10">
    <property type="entry name" value="PEROXIDE STRESS-ACTIVATED HISTIDINE KINASE MAK3"/>
    <property type="match status" value="1"/>
</dbReference>
<protein>
    <recommendedName>
        <fullName evidence="2">histidine kinase</fullName>
        <ecNumber evidence="2">2.7.13.3</ecNumber>
    </recommendedName>
</protein>
<keyword evidence="9" id="KW-0812">Transmembrane</keyword>
<dbReference type="SMART" id="SM00387">
    <property type="entry name" value="HATPase_c"/>
    <property type="match status" value="1"/>
</dbReference>
<evidence type="ECO:0000256" key="9">
    <source>
        <dbReference type="SAM" id="Phobius"/>
    </source>
</evidence>
<keyword evidence="9" id="KW-0472">Membrane</keyword>
<dbReference type="EC" id="2.7.13.3" evidence="2"/>
<gene>
    <name evidence="11" type="ORF">AWW68_03200</name>
</gene>
<evidence type="ECO:0000256" key="5">
    <source>
        <dbReference type="ARBA" id="ARBA00022741"/>
    </source>
</evidence>
<keyword evidence="8" id="KW-0902">Two-component regulatory system</keyword>
<evidence type="ECO:0000256" key="8">
    <source>
        <dbReference type="ARBA" id="ARBA00023012"/>
    </source>
</evidence>
<feature type="transmembrane region" description="Helical" evidence="9">
    <location>
        <begin position="165"/>
        <end position="185"/>
    </location>
</feature>